<reference evidence="1" key="1">
    <citation type="submission" date="2023-11" db="EMBL/GenBank/DDBJ databases">
        <title>The genome sequences of three competitors of mushroom-forming fungi.</title>
        <authorList>
            <person name="Beijen E."/>
            <person name="Ohm R.A."/>
        </authorList>
    </citation>
    <scope>NUCLEOTIDE SEQUENCE</scope>
    <source>
        <strain evidence="1">CBS 100526</strain>
    </source>
</reference>
<dbReference type="Proteomes" id="UP001273209">
    <property type="component" value="Unassembled WGS sequence"/>
</dbReference>
<keyword evidence="2" id="KW-1185">Reference proteome</keyword>
<dbReference type="RefSeq" id="XP_062754522.1">
    <property type="nucleotide sequence ID" value="XM_062901225.1"/>
</dbReference>
<dbReference type="AlphaFoldDB" id="A0AAE1M3U8"/>
<protein>
    <submittedName>
        <fullName evidence="1">Uncharacterized protein</fullName>
    </submittedName>
</protein>
<sequence>MYLPEAAYARQRSQWHCAWRIVVTGPCSSQRQRLWYRAGTAVVDGADQCPPTWNVEAPERYIPDDPMLGSTWEALQGSTAGGAVGRAPGHCRAPKGPQELSCSAKQAALTSGVSGDEGWVELGSRFPRLLLRLAGGETTSRDVEMSWEQQMGKSARKEHGSNYGCYSRAVEHVGTRVWMRRYGTAEAYQRRQQWSRGIGRKIAAQRIKSKHGSEDSYLEQSPNVSMDMYMCRHVLPSSTLGMGQTSRQH</sequence>
<evidence type="ECO:0000313" key="2">
    <source>
        <dbReference type="Proteomes" id="UP001273209"/>
    </source>
</evidence>
<organism evidence="1 2">
    <name type="scientific">Trichoderma aggressivum f. europaeum</name>
    <dbReference type="NCBI Taxonomy" id="173218"/>
    <lineage>
        <taxon>Eukaryota</taxon>
        <taxon>Fungi</taxon>
        <taxon>Dikarya</taxon>
        <taxon>Ascomycota</taxon>
        <taxon>Pezizomycotina</taxon>
        <taxon>Sordariomycetes</taxon>
        <taxon>Hypocreomycetidae</taxon>
        <taxon>Hypocreales</taxon>
        <taxon>Hypocreaceae</taxon>
        <taxon>Trichoderma</taxon>
    </lineage>
</organism>
<evidence type="ECO:0000313" key="1">
    <source>
        <dbReference type="EMBL" id="KAK4070164.1"/>
    </source>
</evidence>
<comment type="caution">
    <text evidence="1">The sequence shown here is derived from an EMBL/GenBank/DDBJ whole genome shotgun (WGS) entry which is preliminary data.</text>
</comment>
<dbReference type="GeneID" id="87921130"/>
<proteinExistence type="predicted"/>
<accession>A0AAE1M3U8</accession>
<name>A0AAE1M3U8_9HYPO</name>
<dbReference type="EMBL" id="JAWRVG010000026">
    <property type="protein sequence ID" value="KAK4070164.1"/>
    <property type="molecule type" value="Genomic_DNA"/>
</dbReference>
<gene>
    <name evidence="1" type="ORF">Triagg1_6585</name>
</gene>